<dbReference type="GO" id="GO:0004326">
    <property type="term" value="F:tetrahydrofolylpolyglutamate synthase activity"/>
    <property type="evidence" value="ECO:0007669"/>
    <property type="project" value="UniProtKB-EC"/>
</dbReference>
<dbReference type="Proteomes" id="UP000823616">
    <property type="component" value="Unassembled WGS sequence"/>
</dbReference>
<dbReference type="GO" id="GO:0005737">
    <property type="term" value="C:cytoplasm"/>
    <property type="evidence" value="ECO:0007669"/>
    <property type="project" value="TreeGrafter"/>
</dbReference>
<dbReference type="AlphaFoldDB" id="A0A9D9HE16"/>
<accession>A0A9D9HE16</accession>
<evidence type="ECO:0000256" key="3">
    <source>
        <dbReference type="ARBA" id="ARBA00005150"/>
    </source>
</evidence>
<comment type="catalytic activity">
    <reaction evidence="19">
        <text>(6R)-5,10-methylenetetrahydrofolyl-(gamma-L-Glu)(n) + L-glutamate + ATP = (6R)-5,10-methylenetetrahydrofolyl-(gamma-L-Glu)(n+1) + ADP + phosphate + H(+)</text>
        <dbReference type="Rhea" id="RHEA:51912"/>
        <dbReference type="Rhea" id="RHEA-COMP:13257"/>
        <dbReference type="Rhea" id="RHEA-COMP:13258"/>
        <dbReference type="ChEBI" id="CHEBI:15378"/>
        <dbReference type="ChEBI" id="CHEBI:29985"/>
        <dbReference type="ChEBI" id="CHEBI:30616"/>
        <dbReference type="ChEBI" id="CHEBI:43474"/>
        <dbReference type="ChEBI" id="CHEBI:136572"/>
        <dbReference type="ChEBI" id="CHEBI:456216"/>
        <dbReference type="EC" id="6.3.2.17"/>
    </reaction>
</comment>
<evidence type="ECO:0000256" key="12">
    <source>
        <dbReference type="ARBA" id="ARBA00022842"/>
    </source>
</evidence>
<comment type="pathway">
    <text evidence="2">Cofactor biosynthesis; tetrahydrofolate biosynthesis; 7,8-dihydrofolate from 2-amino-4-hydroxy-6-hydroxymethyl-7,8-dihydropteridine diphosphate and 4-aminobenzoate: step 2/2.</text>
</comment>
<keyword evidence="13" id="KW-0289">Folate biosynthesis</keyword>
<dbReference type="InterPro" id="IPR036565">
    <property type="entry name" value="Mur-like_cat_sf"/>
</dbReference>
<evidence type="ECO:0000256" key="18">
    <source>
        <dbReference type="ARBA" id="ARBA00047808"/>
    </source>
</evidence>
<dbReference type="SUPFAM" id="SSF53244">
    <property type="entry name" value="MurD-like peptide ligases, peptide-binding domain"/>
    <property type="match status" value="1"/>
</dbReference>
<keyword evidence="12" id="KW-0460">Magnesium</keyword>
<evidence type="ECO:0000256" key="2">
    <source>
        <dbReference type="ARBA" id="ARBA00004799"/>
    </source>
</evidence>
<dbReference type="InterPro" id="IPR001645">
    <property type="entry name" value="Folylpolyglutamate_synth"/>
</dbReference>
<evidence type="ECO:0000256" key="4">
    <source>
        <dbReference type="ARBA" id="ARBA00008276"/>
    </source>
</evidence>
<dbReference type="EMBL" id="JADIMS010000122">
    <property type="protein sequence ID" value="MBO8450765.1"/>
    <property type="molecule type" value="Genomic_DNA"/>
</dbReference>
<dbReference type="Gene3D" id="3.90.190.20">
    <property type="entry name" value="Mur ligase, C-terminal domain"/>
    <property type="match status" value="1"/>
</dbReference>
<evidence type="ECO:0000259" key="21">
    <source>
        <dbReference type="Pfam" id="PF02875"/>
    </source>
</evidence>
<evidence type="ECO:0000256" key="6">
    <source>
        <dbReference type="ARBA" id="ARBA00013025"/>
    </source>
</evidence>
<dbReference type="PANTHER" id="PTHR11136:SF0">
    <property type="entry name" value="DIHYDROFOLATE SYNTHETASE-RELATED"/>
    <property type="match status" value="1"/>
</dbReference>
<comment type="catalytic activity">
    <reaction evidence="18">
        <text>10-formyltetrahydrofolyl-(gamma-L-Glu)(n) + L-glutamate + ATP = 10-formyltetrahydrofolyl-(gamma-L-Glu)(n+1) + ADP + phosphate + H(+)</text>
        <dbReference type="Rhea" id="RHEA:51904"/>
        <dbReference type="Rhea" id="RHEA-COMP:13088"/>
        <dbReference type="Rhea" id="RHEA-COMP:14300"/>
        <dbReference type="ChEBI" id="CHEBI:15378"/>
        <dbReference type="ChEBI" id="CHEBI:29985"/>
        <dbReference type="ChEBI" id="CHEBI:30616"/>
        <dbReference type="ChEBI" id="CHEBI:43474"/>
        <dbReference type="ChEBI" id="CHEBI:134413"/>
        <dbReference type="ChEBI" id="CHEBI:456216"/>
        <dbReference type="EC" id="6.3.2.17"/>
    </reaction>
</comment>
<evidence type="ECO:0000256" key="1">
    <source>
        <dbReference type="ARBA" id="ARBA00002714"/>
    </source>
</evidence>
<keyword evidence="9" id="KW-0479">Metal-binding</keyword>
<dbReference type="GO" id="GO:0005524">
    <property type="term" value="F:ATP binding"/>
    <property type="evidence" value="ECO:0007669"/>
    <property type="project" value="UniProtKB-KW"/>
</dbReference>
<evidence type="ECO:0000256" key="9">
    <source>
        <dbReference type="ARBA" id="ARBA00022723"/>
    </source>
</evidence>
<dbReference type="SUPFAM" id="SSF53623">
    <property type="entry name" value="MurD-like peptide ligases, catalytic domain"/>
    <property type="match status" value="1"/>
</dbReference>
<evidence type="ECO:0000256" key="7">
    <source>
        <dbReference type="ARBA" id="ARBA00019357"/>
    </source>
</evidence>
<dbReference type="EC" id="6.3.2.12" evidence="5"/>
<evidence type="ECO:0000256" key="20">
    <source>
        <dbReference type="ARBA" id="ARBA00049161"/>
    </source>
</evidence>
<dbReference type="InterPro" id="IPR004101">
    <property type="entry name" value="Mur_ligase_C"/>
</dbReference>
<evidence type="ECO:0000256" key="14">
    <source>
        <dbReference type="ARBA" id="ARBA00030048"/>
    </source>
</evidence>
<comment type="similarity">
    <text evidence="4">Belongs to the folylpolyglutamate synthase family.</text>
</comment>
<evidence type="ECO:0000256" key="10">
    <source>
        <dbReference type="ARBA" id="ARBA00022741"/>
    </source>
</evidence>
<keyword evidence="11" id="KW-0067">ATP-binding</keyword>
<keyword evidence="10" id="KW-0547">Nucleotide-binding</keyword>
<dbReference type="PANTHER" id="PTHR11136">
    <property type="entry name" value="FOLYLPOLYGLUTAMATE SYNTHASE-RELATED"/>
    <property type="match status" value="1"/>
</dbReference>
<dbReference type="PROSITE" id="PS01012">
    <property type="entry name" value="FOLYLPOLYGLU_SYNT_2"/>
    <property type="match status" value="1"/>
</dbReference>
<comment type="catalytic activity">
    <reaction evidence="20">
        <text>7,8-dihydropteroate + L-glutamate + ATP = 7,8-dihydrofolate + ADP + phosphate + H(+)</text>
        <dbReference type="Rhea" id="RHEA:23584"/>
        <dbReference type="ChEBI" id="CHEBI:15378"/>
        <dbReference type="ChEBI" id="CHEBI:17839"/>
        <dbReference type="ChEBI" id="CHEBI:29985"/>
        <dbReference type="ChEBI" id="CHEBI:30616"/>
        <dbReference type="ChEBI" id="CHEBI:43474"/>
        <dbReference type="ChEBI" id="CHEBI:57451"/>
        <dbReference type="ChEBI" id="CHEBI:456216"/>
        <dbReference type="EC" id="6.3.2.12"/>
    </reaction>
</comment>
<gene>
    <name evidence="22" type="ORF">IAA96_06635</name>
</gene>
<evidence type="ECO:0000313" key="22">
    <source>
        <dbReference type="EMBL" id="MBO8450765.1"/>
    </source>
</evidence>
<keyword evidence="8" id="KW-0436">Ligase</keyword>
<dbReference type="GO" id="GO:0046656">
    <property type="term" value="P:folic acid biosynthetic process"/>
    <property type="evidence" value="ECO:0007669"/>
    <property type="project" value="UniProtKB-KW"/>
</dbReference>
<feature type="domain" description="Mur ligase C-terminal" evidence="21">
    <location>
        <begin position="318"/>
        <end position="449"/>
    </location>
</feature>
<dbReference type="InterPro" id="IPR018109">
    <property type="entry name" value="Folylpolyglutamate_synth_CS"/>
</dbReference>
<dbReference type="Gene3D" id="3.40.1190.10">
    <property type="entry name" value="Mur-like, catalytic domain"/>
    <property type="match status" value="1"/>
</dbReference>
<dbReference type="NCBIfam" id="TIGR01499">
    <property type="entry name" value="folC"/>
    <property type="match status" value="1"/>
</dbReference>
<evidence type="ECO:0000313" key="23">
    <source>
        <dbReference type="Proteomes" id="UP000823616"/>
    </source>
</evidence>
<comment type="pathway">
    <text evidence="3">Cofactor biosynthesis; tetrahydrofolylpolyglutamate biosynthesis.</text>
</comment>
<reference evidence="22" key="2">
    <citation type="journal article" date="2021" name="PeerJ">
        <title>Extensive microbial diversity within the chicken gut microbiome revealed by metagenomics and culture.</title>
        <authorList>
            <person name="Gilroy R."/>
            <person name="Ravi A."/>
            <person name="Getino M."/>
            <person name="Pursley I."/>
            <person name="Horton D.L."/>
            <person name="Alikhan N.F."/>
            <person name="Baker D."/>
            <person name="Gharbi K."/>
            <person name="Hall N."/>
            <person name="Watson M."/>
            <person name="Adriaenssens E.M."/>
            <person name="Foster-Nyarko E."/>
            <person name="Jarju S."/>
            <person name="Secka A."/>
            <person name="Antonio M."/>
            <person name="Oren A."/>
            <person name="Chaudhuri R.R."/>
            <person name="La Ragione R."/>
            <person name="Hildebrand F."/>
            <person name="Pallen M.J."/>
        </authorList>
    </citation>
    <scope>NUCLEOTIDE SEQUENCE</scope>
    <source>
        <strain evidence="22">B3-4054</strain>
    </source>
</reference>
<dbReference type="GO" id="GO:0046872">
    <property type="term" value="F:metal ion binding"/>
    <property type="evidence" value="ECO:0007669"/>
    <property type="project" value="UniProtKB-KW"/>
</dbReference>
<dbReference type="EC" id="6.3.2.17" evidence="6"/>
<dbReference type="Pfam" id="PF02875">
    <property type="entry name" value="Mur_ligase_C"/>
    <property type="match status" value="1"/>
</dbReference>
<organism evidence="22 23">
    <name type="scientific">Candidatus Avitreponema avistercoris</name>
    <dbReference type="NCBI Taxonomy" id="2840705"/>
    <lineage>
        <taxon>Bacteria</taxon>
        <taxon>Pseudomonadati</taxon>
        <taxon>Spirochaetota</taxon>
        <taxon>Spirochaetia</taxon>
        <taxon>Spirochaetales</taxon>
        <taxon>Candidatus Avitreponema</taxon>
    </lineage>
</organism>
<sequence>MKTDTDSQTEKLRWFSGWLEKFINYEAVKNTGGFSLETMRLLAEKAGNPQDGFHSIHVAGSKGKGSVSAMLAAILTAGGRPCGLYTSPHLQTFLERVTGPDGFFPDSVYEEAARFTAGCAEQFVQEAAPGIHAPSWFELVTLFAMRTFCTAGLPWAVFETGLGGRLDATNILHPQACVLTPVELEHTEYLGSTLEKIAAEKAGIFKSGVPVFSAAQKPEVQAVFRAQAARCNAPLYFLPDAVSRLRTRFTGRILDAEVSFRALPGGARFRQPLRFSLRMPAAVQAENAALAAYACKTLFPETDESVIGQALSGCFLPGRFEILPGTPPVVLDGAHTENSMRSAVQTFCRLFPPGKSGKGKVRRLLFACAADKNVQRMSALFRGKFSGITLTCPGGKKPGNLAAAEAAFRKNCALPGDGLRIIPEWNTAIRQTTGEARQEGAPLLITGSFYLVAEAKNILCRPPDPEIPD</sequence>
<dbReference type="GO" id="GO:0008841">
    <property type="term" value="F:dihydrofolate synthase activity"/>
    <property type="evidence" value="ECO:0007669"/>
    <property type="project" value="UniProtKB-EC"/>
</dbReference>
<dbReference type="PIRSF" id="PIRSF001563">
    <property type="entry name" value="Folylpolyglu_synth"/>
    <property type="match status" value="1"/>
</dbReference>
<evidence type="ECO:0000256" key="16">
    <source>
        <dbReference type="ARBA" id="ARBA00032510"/>
    </source>
</evidence>
<evidence type="ECO:0000256" key="15">
    <source>
        <dbReference type="ARBA" id="ARBA00030592"/>
    </source>
</evidence>
<evidence type="ECO:0000256" key="13">
    <source>
        <dbReference type="ARBA" id="ARBA00022909"/>
    </source>
</evidence>
<comment type="catalytic activity">
    <reaction evidence="17">
        <text>(6S)-5,6,7,8-tetrahydrofolyl-(gamma-L-Glu)(n) + L-glutamate + ATP = (6S)-5,6,7,8-tetrahydrofolyl-(gamma-L-Glu)(n+1) + ADP + phosphate + H(+)</text>
        <dbReference type="Rhea" id="RHEA:10580"/>
        <dbReference type="Rhea" id="RHEA-COMP:14738"/>
        <dbReference type="Rhea" id="RHEA-COMP:14740"/>
        <dbReference type="ChEBI" id="CHEBI:15378"/>
        <dbReference type="ChEBI" id="CHEBI:29985"/>
        <dbReference type="ChEBI" id="CHEBI:30616"/>
        <dbReference type="ChEBI" id="CHEBI:43474"/>
        <dbReference type="ChEBI" id="CHEBI:141005"/>
        <dbReference type="ChEBI" id="CHEBI:456216"/>
        <dbReference type="EC" id="6.3.2.17"/>
    </reaction>
</comment>
<reference evidence="22" key="1">
    <citation type="submission" date="2020-10" db="EMBL/GenBank/DDBJ databases">
        <authorList>
            <person name="Gilroy R."/>
        </authorList>
    </citation>
    <scope>NUCLEOTIDE SEQUENCE</scope>
    <source>
        <strain evidence="22">B3-4054</strain>
    </source>
</reference>
<evidence type="ECO:0000256" key="8">
    <source>
        <dbReference type="ARBA" id="ARBA00022598"/>
    </source>
</evidence>
<name>A0A9D9HE16_9SPIR</name>
<evidence type="ECO:0000256" key="19">
    <source>
        <dbReference type="ARBA" id="ARBA00049035"/>
    </source>
</evidence>
<evidence type="ECO:0000256" key="11">
    <source>
        <dbReference type="ARBA" id="ARBA00022840"/>
    </source>
</evidence>
<evidence type="ECO:0000256" key="5">
    <source>
        <dbReference type="ARBA" id="ARBA00013023"/>
    </source>
</evidence>
<proteinExistence type="inferred from homology"/>
<evidence type="ECO:0000256" key="17">
    <source>
        <dbReference type="ARBA" id="ARBA00047493"/>
    </source>
</evidence>
<dbReference type="InterPro" id="IPR036615">
    <property type="entry name" value="Mur_ligase_C_dom_sf"/>
</dbReference>
<comment type="function">
    <text evidence="1">Functions in two distinct reactions of the de novo folate biosynthetic pathway. Catalyzes the addition of a glutamate residue to dihydropteroate (7,8-dihydropteroate or H2Pte) to form dihydrofolate (7,8-dihydrofolate monoglutamate or H2Pte-Glu). Also catalyzes successive additions of L-glutamate to tetrahydrofolate or 10-formyltetrahydrofolate or 5,10-methylenetetrahydrofolate, leading to folylpolyglutamate derivatives.</text>
</comment>
<protein>
    <recommendedName>
        <fullName evidence="7">Dihydrofolate synthase/folylpolyglutamate synthase</fullName>
        <ecNumber evidence="5">6.3.2.12</ecNumber>
        <ecNumber evidence="6">6.3.2.17</ecNumber>
    </recommendedName>
    <alternativeName>
        <fullName evidence="16">Folylpoly-gamma-glutamate synthetase-dihydrofolate synthetase</fullName>
    </alternativeName>
    <alternativeName>
        <fullName evidence="14">Folylpolyglutamate synthetase</fullName>
    </alternativeName>
    <alternativeName>
        <fullName evidence="15">Tetrahydrofolylpolyglutamate synthase</fullName>
    </alternativeName>
</protein>
<comment type="caution">
    <text evidence="22">The sequence shown here is derived from an EMBL/GenBank/DDBJ whole genome shotgun (WGS) entry which is preliminary data.</text>
</comment>